<gene>
    <name evidence="2" type="ORF">CCAE0312_LOCUS5440</name>
</gene>
<reference evidence="2" key="1">
    <citation type="submission" date="2021-01" db="EMBL/GenBank/DDBJ databases">
        <authorList>
            <person name="Corre E."/>
            <person name="Pelletier E."/>
            <person name="Niang G."/>
            <person name="Scheremetjew M."/>
            <person name="Finn R."/>
            <person name="Kale V."/>
            <person name="Holt S."/>
            <person name="Cochrane G."/>
            <person name="Meng A."/>
            <person name="Brown T."/>
            <person name="Cohen L."/>
        </authorList>
    </citation>
    <scope>NUCLEOTIDE SEQUENCE</scope>
    <source>
        <strain evidence="2">SAG 36.94</strain>
    </source>
</reference>
<keyword evidence="1" id="KW-0175">Coiled coil</keyword>
<dbReference type="AlphaFoldDB" id="A0A7S1XDC7"/>
<sequence length="346" mass="39634">MDDSQELENLRMSEAKLRESLDEMRSRLVEVESVLQAKGQQVSALESSEEQRAVEVGELQDKLEKLMMDNAQLELDRKSYEEEVTDLHERLLEMEDLDLVKRELEEKLVILQRDVTTLRADLARENDLSSRLADEKSLLEGQLQELQQVSRVEIEESRNRMVVERNAAEHQLHARLKDTEESLKFAEQRATQVESDRQREVTSLQETIRCLEGRLEIMESESEAEVGQLREMLEASMLRNSELEKNPEMPSEGTGVQVDARERLLDELLAENEEKREEIESLKARILTLEEPSRIVPGGIDLRGNVELPREFTQLLLEVQNLATRVSTLAGVDLSTDEADSTSAVL</sequence>
<feature type="coiled-coil region" evidence="1">
    <location>
        <begin position="56"/>
        <end position="292"/>
    </location>
</feature>
<name>A0A7S1XDC7_9RHOD</name>
<organism evidence="2">
    <name type="scientific">Compsopogon caeruleus</name>
    <dbReference type="NCBI Taxonomy" id="31354"/>
    <lineage>
        <taxon>Eukaryota</taxon>
        <taxon>Rhodophyta</taxon>
        <taxon>Compsopogonophyceae</taxon>
        <taxon>Compsopogonales</taxon>
        <taxon>Compsopogonaceae</taxon>
        <taxon>Compsopogon</taxon>
    </lineage>
</organism>
<proteinExistence type="predicted"/>
<evidence type="ECO:0000313" key="2">
    <source>
        <dbReference type="EMBL" id="CAD9233354.1"/>
    </source>
</evidence>
<protein>
    <submittedName>
        <fullName evidence="2">Uncharacterized protein</fullName>
    </submittedName>
</protein>
<evidence type="ECO:0000256" key="1">
    <source>
        <dbReference type="SAM" id="Coils"/>
    </source>
</evidence>
<accession>A0A7S1XDC7</accession>
<dbReference type="EMBL" id="HBGH01009772">
    <property type="protein sequence ID" value="CAD9233354.1"/>
    <property type="molecule type" value="Transcribed_RNA"/>
</dbReference>